<evidence type="ECO:0008006" key="4">
    <source>
        <dbReference type="Google" id="ProtNLM"/>
    </source>
</evidence>
<dbReference type="Pfam" id="PF03237">
    <property type="entry name" value="Terminase_6N"/>
    <property type="match status" value="1"/>
</dbReference>
<dbReference type="EMBL" id="WUBR01000003">
    <property type="protein sequence ID" value="MWV28763.1"/>
    <property type="molecule type" value="Genomic_DNA"/>
</dbReference>
<feature type="compositionally biased region" description="Basic and acidic residues" evidence="1">
    <location>
        <begin position="163"/>
        <end position="180"/>
    </location>
</feature>
<comment type="caution">
    <text evidence="2">The sequence shown here is derived from an EMBL/GenBank/DDBJ whole genome shotgun (WGS) entry which is preliminary data.</text>
</comment>
<accession>A0A844XG99</accession>
<reference evidence="2 3" key="1">
    <citation type="submission" date="2019-12" db="EMBL/GenBank/DDBJ databases">
        <authorList>
            <person name="Lee S.D."/>
        </authorList>
    </citation>
    <scope>NUCLEOTIDE SEQUENCE [LARGE SCALE GENOMIC DNA]</scope>
    <source>
        <strain evidence="2 3">GH3-10</strain>
    </source>
</reference>
<feature type="region of interest" description="Disordered" evidence="1">
    <location>
        <begin position="163"/>
        <end position="188"/>
    </location>
</feature>
<sequence length="225" mass="25460">MNGTENRRALTALDDPERYDFLSELSGDERDLLEGHWPLWARAEQMPPNGDWRLWLICAGRGFGKTRAGAEWVRHIAEEDPHARIALVTRSIAEARAVMVEGESGIIACHQYPEAPDFEPSLRRLTWPNGAQATLYSASEPESLRGPQHGYACGTGAERVHGERGIRTDRCPATPRDRGSGRQSPCHSSRWRMLDRRWPADRRMDWQCGPIRLPPRWQLAVCLSG</sequence>
<dbReference type="Proteomes" id="UP000461409">
    <property type="component" value="Unassembled WGS sequence"/>
</dbReference>
<organism evidence="2 3">
    <name type="scientific">Aurantiacibacter rhizosphaerae</name>
    <dbReference type="NCBI Taxonomy" id="2691582"/>
    <lineage>
        <taxon>Bacteria</taxon>
        <taxon>Pseudomonadati</taxon>
        <taxon>Pseudomonadota</taxon>
        <taxon>Alphaproteobacteria</taxon>
        <taxon>Sphingomonadales</taxon>
        <taxon>Erythrobacteraceae</taxon>
        <taxon>Aurantiacibacter</taxon>
    </lineage>
</organism>
<keyword evidence="3" id="KW-1185">Reference proteome</keyword>
<name>A0A844XG99_9SPHN</name>
<gene>
    <name evidence="2" type="ORF">GRF63_12685</name>
</gene>
<reference evidence="2 3" key="2">
    <citation type="submission" date="2020-02" db="EMBL/GenBank/DDBJ databases">
        <title>Erythrobacter dongmakensis sp. nov., isolated from a tidal mudflat.</title>
        <authorList>
            <person name="Kim I.S."/>
        </authorList>
    </citation>
    <scope>NUCLEOTIDE SEQUENCE [LARGE SCALE GENOMIC DNA]</scope>
    <source>
        <strain evidence="2 3">GH3-10</strain>
    </source>
</reference>
<evidence type="ECO:0000313" key="2">
    <source>
        <dbReference type="EMBL" id="MWV28763.1"/>
    </source>
</evidence>
<proteinExistence type="predicted"/>
<protein>
    <recommendedName>
        <fullName evidence="4">ATP-binding protein</fullName>
    </recommendedName>
</protein>
<evidence type="ECO:0000256" key="1">
    <source>
        <dbReference type="SAM" id="MobiDB-lite"/>
    </source>
</evidence>
<dbReference type="AlphaFoldDB" id="A0A844XG99"/>
<evidence type="ECO:0000313" key="3">
    <source>
        <dbReference type="Proteomes" id="UP000461409"/>
    </source>
</evidence>